<reference evidence="2" key="1">
    <citation type="submission" date="2016-11" db="UniProtKB">
        <authorList>
            <consortium name="WormBaseParasite"/>
        </authorList>
    </citation>
    <scope>IDENTIFICATION</scope>
</reference>
<keyword evidence="1" id="KW-1185">Reference proteome</keyword>
<evidence type="ECO:0000313" key="1">
    <source>
        <dbReference type="Proteomes" id="UP000095283"/>
    </source>
</evidence>
<evidence type="ECO:0000313" key="2">
    <source>
        <dbReference type="WBParaSite" id="Hba_11943"/>
    </source>
</evidence>
<sequence>MKNAGTSKPVTLLINNEDYAESARYGPILLLNYFSYINLTSYNMNIYIHRCKFCKNL</sequence>
<dbReference type="AlphaFoldDB" id="A0A1I7X397"/>
<proteinExistence type="predicted"/>
<dbReference type="WBParaSite" id="Hba_11943">
    <property type="protein sequence ID" value="Hba_11943"/>
    <property type="gene ID" value="Hba_11943"/>
</dbReference>
<dbReference type="Proteomes" id="UP000095283">
    <property type="component" value="Unplaced"/>
</dbReference>
<organism evidence="1 2">
    <name type="scientific">Heterorhabditis bacteriophora</name>
    <name type="common">Entomopathogenic nematode worm</name>
    <dbReference type="NCBI Taxonomy" id="37862"/>
    <lineage>
        <taxon>Eukaryota</taxon>
        <taxon>Metazoa</taxon>
        <taxon>Ecdysozoa</taxon>
        <taxon>Nematoda</taxon>
        <taxon>Chromadorea</taxon>
        <taxon>Rhabditida</taxon>
        <taxon>Rhabditina</taxon>
        <taxon>Rhabditomorpha</taxon>
        <taxon>Strongyloidea</taxon>
        <taxon>Heterorhabditidae</taxon>
        <taxon>Heterorhabditis</taxon>
    </lineage>
</organism>
<accession>A0A1I7X397</accession>
<name>A0A1I7X397_HETBA</name>
<protein>
    <submittedName>
        <fullName evidence="2">Uncharacterized protein</fullName>
    </submittedName>
</protein>